<dbReference type="AlphaFoldDB" id="A0AAN9HLS1"/>
<accession>A0AAN9HLS1</accession>
<dbReference type="EMBL" id="JAYKXH010000001">
    <property type="protein sequence ID" value="KAK7177143.1"/>
    <property type="molecule type" value="Genomic_DNA"/>
</dbReference>
<evidence type="ECO:0000256" key="5">
    <source>
        <dbReference type="SAM" id="Phobius"/>
    </source>
</evidence>
<sequence length="343" mass="38018">MNVFQESCCSTLAVLLLFLLQGSRADPEPDVHVHKAVGDSLDLTAHYSKEGLEVKWRYNEIDLAEYDKDQIKRVNPPLFHGRLKMFKDNISITIEALELQDSGRFSIVVVKQSDQLPTKVFVLHVHDLIRDVQIELNDSWLESKNTCVFHLRCLASGDPDPSYSWTGDLVRTGYLVKTGDLVKTGQNQNISLHPTESATVSCTANNTVSAKHTDKTVECREKSEDSKVSPPGFDLKYVLIAVGVGVVAVVILGGSLAVFCRMRKRTGQGQDASEGGITVYEDVNTEGLPKKRSESVINGMSIYETVDDLKVTKTMPQTLYDTITFQRHPPVSASTSSPYQQVL</sequence>
<evidence type="ECO:0000256" key="4">
    <source>
        <dbReference type="ARBA" id="ARBA00023180"/>
    </source>
</evidence>
<keyword evidence="5" id="KW-1133">Transmembrane helix</keyword>
<feature type="domain" description="Ig-like" evidence="7">
    <location>
        <begin position="117"/>
        <end position="218"/>
    </location>
</feature>
<keyword evidence="3 5" id="KW-0472">Membrane</keyword>
<keyword evidence="4" id="KW-0325">Glycoprotein</keyword>
<keyword evidence="2 6" id="KW-0732">Signal</keyword>
<evidence type="ECO:0000256" key="1">
    <source>
        <dbReference type="ARBA" id="ARBA00004370"/>
    </source>
</evidence>
<dbReference type="InterPro" id="IPR007110">
    <property type="entry name" value="Ig-like_dom"/>
</dbReference>
<keyword evidence="5" id="KW-0812">Transmembrane</keyword>
<feature type="signal peptide" evidence="6">
    <location>
        <begin position="1"/>
        <end position="25"/>
    </location>
</feature>
<evidence type="ECO:0000256" key="2">
    <source>
        <dbReference type="ARBA" id="ARBA00022729"/>
    </source>
</evidence>
<feature type="chain" id="PRO_5042822474" description="Ig-like domain-containing protein" evidence="6">
    <location>
        <begin position="26"/>
        <end position="343"/>
    </location>
</feature>
<organism evidence="8 9">
    <name type="scientific">Phoxinus phoxinus</name>
    <name type="common">Eurasian minnow</name>
    <dbReference type="NCBI Taxonomy" id="58324"/>
    <lineage>
        <taxon>Eukaryota</taxon>
        <taxon>Metazoa</taxon>
        <taxon>Chordata</taxon>
        <taxon>Craniata</taxon>
        <taxon>Vertebrata</taxon>
        <taxon>Euteleostomi</taxon>
        <taxon>Actinopterygii</taxon>
        <taxon>Neopterygii</taxon>
        <taxon>Teleostei</taxon>
        <taxon>Ostariophysi</taxon>
        <taxon>Cypriniformes</taxon>
        <taxon>Leuciscidae</taxon>
        <taxon>Phoxininae</taxon>
        <taxon>Phoxinus</taxon>
    </lineage>
</organism>
<dbReference type="PANTHER" id="PTHR12080:SF59">
    <property type="entry name" value="HEPATIC AND GLIAL CELL ADHESION MOLECULE"/>
    <property type="match status" value="1"/>
</dbReference>
<dbReference type="Gene3D" id="2.60.40.10">
    <property type="entry name" value="Immunoglobulins"/>
    <property type="match status" value="2"/>
</dbReference>
<comment type="subcellular location">
    <subcellularLocation>
        <location evidence="1">Membrane</location>
    </subcellularLocation>
</comment>
<keyword evidence="9" id="KW-1185">Reference proteome</keyword>
<name>A0AAN9HLS1_9TELE</name>
<dbReference type="Proteomes" id="UP001364617">
    <property type="component" value="Unassembled WGS sequence"/>
</dbReference>
<dbReference type="SUPFAM" id="SSF48726">
    <property type="entry name" value="Immunoglobulin"/>
    <property type="match status" value="1"/>
</dbReference>
<reference evidence="8 9" key="1">
    <citation type="submission" date="2024-02" db="EMBL/GenBank/DDBJ databases">
        <title>Chromosome-level genome assembly of the Eurasian Minnow (Phoxinus phoxinus).</title>
        <authorList>
            <person name="Oriowo T.O."/>
            <person name="Martin S."/>
            <person name="Stange M."/>
            <person name="Chrysostomakis Y."/>
            <person name="Brown T."/>
            <person name="Winkler S."/>
            <person name="Kukowka S."/>
            <person name="Myers E.W."/>
            <person name="Bohne A."/>
        </authorList>
    </citation>
    <scope>NUCLEOTIDE SEQUENCE [LARGE SCALE GENOMIC DNA]</scope>
    <source>
        <strain evidence="8">ZFMK-TIS-60720</strain>
        <tissue evidence="8">Whole Organism</tissue>
    </source>
</reference>
<evidence type="ECO:0000256" key="6">
    <source>
        <dbReference type="SAM" id="SignalP"/>
    </source>
</evidence>
<protein>
    <recommendedName>
        <fullName evidence="7">Ig-like domain-containing protein</fullName>
    </recommendedName>
</protein>
<dbReference type="PROSITE" id="PS50835">
    <property type="entry name" value="IG_LIKE"/>
    <property type="match status" value="1"/>
</dbReference>
<dbReference type="GO" id="GO:0005911">
    <property type="term" value="C:cell-cell junction"/>
    <property type="evidence" value="ECO:0007669"/>
    <property type="project" value="TreeGrafter"/>
</dbReference>
<proteinExistence type="predicted"/>
<evidence type="ECO:0000313" key="8">
    <source>
        <dbReference type="EMBL" id="KAK7177143.1"/>
    </source>
</evidence>
<comment type="caution">
    <text evidence="8">The sequence shown here is derived from an EMBL/GenBank/DDBJ whole genome shotgun (WGS) entry which is preliminary data.</text>
</comment>
<dbReference type="InterPro" id="IPR013783">
    <property type="entry name" value="Ig-like_fold"/>
</dbReference>
<evidence type="ECO:0000259" key="7">
    <source>
        <dbReference type="PROSITE" id="PS50835"/>
    </source>
</evidence>
<dbReference type="InterPro" id="IPR015631">
    <property type="entry name" value="CD2/SLAM_rcpt"/>
</dbReference>
<gene>
    <name evidence="8" type="ORF">R3I93_001195</name>
</gene>
<evidence type="ECO:0000256" key="3">
    <source>
        <dbReference type="ARBA" id="ARBA00023136"/>
    </source>
</evidence>
<evidence type="ECO:0000313" key="9">
    <source>
        <dbReference type="Proteomes" id="UP001364617"/>
    </source>
</evidence>
<dbReference type="GO" id="GO:0016020">
    <property type="term" value="C:membrane"/>
    <property type="evidence" value="ECO:0007669"/>
    <property type="project" value="UniProtKB-SubCell"/>
</dbReference>
<dbReference type="PANTHER" id="PTHR12080">
    <property type="entry name" value="SIGNALING LYMPHOCYTIC ACTIVATION MOLECULE"/>
    <property type="match status" value="1"/>
</dbReference>
<dbReference type="InterPro" id="IPR036179">
    <property type="entry name" value="Ig-like_dom_sf"/>
</dbReference>
<feature type="transmembrane region" description="Helical" evidence="5">
    <location>
        <begin position="237"/>
        <end position="260"/>
    </location>
</feature>